<feature type="domain" description="Peptidase S8/S53" evidence="10">
    <location>
        <begin position="574"/>
        <end position="618"/>
    </location>
</feature>
<dbReference type="InterPro" id="IPR030821">
    <property type="entry name" value="Synergist_CTERM"/>
</dbReference>
<dbReference type="GeneID" id="83056328"/>
<dbReference type="PROSITE" id="PS00137">
    <property type="entry name" value="SUBTILASE_HIS"/>
    <property type="match status" value="1"/>
</dbReference>
<dbReference type="InterPro" id="IPR036852">
    <property type="entry name" value="Peptidase_S8/S53_dom_sf"/>
</dbReference>
<gene>
    <name evidence="11" type="ORF">BED41_00495</name>
</gene>
<dbReference type="AlphaFoldDB" id="A0A1B2I165"/>
<dbReference type="InterPro" id="IPR000209">
    <property type="entry name" value="Peptidase_S8/S53_dom"/>
</dbReference>
<evidence type="ECO:0000256" key="4">
    <source>
        <dbReference type="ARBA" id="ARBA00022825"/>
    </source>
</evidence>
<dbReference type="RefSeq" id="WP_066741694.1">
    <property type="nucleotide sequence ID" value="NZ_CP016757.1"/>
</dbReference>
<dbReference type="GO" id="GO:0006508">
    <property type="term" value="P:proteolysis"/>
    <property type="evidence" value="ECO:0007669"/>
    <property type="project" value="UniProtKB-KW"/>
</dbReference>
<accession>A0A1B2I165</accession>
<dbReference type="Pfam" id="PF00082">
    <property type="entry name" value="Peptidase_S8"/>
    <property type="match status" value="2"/>
</dbReference>
<feature type="chain" id="PRO_5008538858" description="Peptidase S8/S53 domain-containing protein" evidence="9">
    <location>
        <begin position="27"/>
        <end position="1065"/>
    </location>
</feature>
<evidence type="ECO:0000259" key="10">
    <source>
        <dbReference type="Pfam" id="PF00082"/>
    </source>
</evidence>
<dbReference type="Gene3D" id="3.40.50.200">
    <property type="entry name" value="Peptidase S8/S53 domain"/>
    <property type="match status" value="2"/>
</dbReference>
<name>A0A1B2I165_9BACT</name>
<keyword evidence="12" id="KW-1185">Reference proteome</keyword>
<dbReference type="SUPFAM" id="SSF117281">
    <property type="entry name" value="Kelch motif"/>
    <property type="match status" value="1"/>
</dbReference>
<dbReference type="InterPro" id="IPR022398">
    <property type="entry name" value="Peptidase_S8_His-AS"/>
</dbReference>
<dbReference type="InterPro" id="IPR050131">
    <property type="entry name" value="Peptidase_S8_subtilisin-like"/>
</dbReference>
<evidence type="ECO:0000256" key="8">
    <source>
        <dbReference type="SAM" id="Phobius"/>
    </source>
</evidence>
<keyword evidence="8" id="KW-0812">Transmembrane</keyword>
<reference evidence="11" key="1">
    <citation type="submission" date="2016-08" db="EMBL/GenBank/DDBJ databases">
        <title>Complete genome of Cloacibacillus porcorum.</title>
        <authorList>
            <person name="Looft T."/>
            <person name="Bayles D.O."/>
            <person name="Alt D.P."/>
        </authorList>
    </citation>
    <scope>NUCLEOTIDE SEQUENCE [LARGE SCALE GENOMIC DNA]</scope>
    <source>
        <strain evidence="11">CL-84</strain>
    </source>
</reference>
<feature type="compositionally biased region" description="Polar residues" evidence="7">
    <location>
        <begin position="499"/>
        <end position="512"/>
    </location>
</feature>
<evidence type="ECO:0000313" key="11">
    <source>
        <dbReference type="EMBL" id="ANZ43716.1"/>
    </source>
</evidence>
<evidence type="ECO:0000256" key="7">
    <source>
        <dbReference type="SAM" id="MobiDB-lite"/>
    </source>
</evidence>
<keyword evidence="3 6" id="KW-0378">Hydrolase</keyword>
<dbReference type="EMBL" id="CP016757">
    <property type="protein sequence ID" value="ANZ43716.1"/>
    <property type="molecule type" value="Genomic_DNA"/>
</dbReference>
<proteinExistence type="inferred from homology"/>
<dbReference type="PROSITE" id="PS00138">
    <property type="entry name" value="SUBTILASE_SER"/>
    <property type="match status" value="1"/>
</dbReference>
<dbReference type="Gene3D" id="2.120.10.80">
    <property type="entry name" value="Kelch-type beta propeller"/>
    <property type="match status" value="2"/>
</dbReference>
<comment type="similarity">
    <text evidence="1 6">Belongs to the peptidase S8 family.</text>
</comment>
<keyword evidence="8" id="KW-0472">Membrane</keyword>
<keyword evidence="8" id="KW-1133">Transmembrane helix</keyword>
<dbReference type="SUPFAM" id="SSF52743">
    <property type="entry name" value="Subtilisin-like"/>
    <property type="match status" value="1"/>
</dbReference>
<dbReference type="GO" id="GO:0004252">
    <property type="term" value="F:serine-type endopeptidase activity"/>
    <property type="evidence" value="ECO:0007669"/>
    <property type="project" value="UniProtKB-UniRule"/>
</dbReference>
<evidence type="ECO:0000256" key="2">
    <source>
        <dbReference type="ARBA" id="ARBA00022670"/>
    </source>
</evidence>
<dbReference type="STRING" id="1197717.BED41_00495"/>
<sequence>MKLNLWKITAAVLAALLLAVPVRLSADVVKGEYAEGRILVKIVSAPQGALKGRSLSSASSTEIAGMKIEKSWDFAASKTSAENGGRTLSAGGTEGGERIALLSSGTMSTAQMLAAAEKEPSITYAEPDYKIYPASLPNDPAVTEQWAYSNKIKSPAGGAATVNIQSAWGRAEASHNAEVAVAVVDMGVDYEHPDLKDNMWDGSEYGYPKHGWDSALDTNDPMDRDGHGTHVAGIVAASSNNGIGIAGAARGTKIIAVKVFGRSDGFSSSVVDAYSKLLALKASGVKLVATNNSWTAPILSKTAAEAMEALGRAGVVNVVAAANDHADNDTTMGFPFNFPSDYSVVVAASTPWDEIAEFSNYGKRSVHLAAPGAWILSTYSRKAEKEESILKNSFAKPLISDDKLVYYRDFVSAEGLTLSGSENGTQSISTDDGYLEWKISAQRAGTFAFTIDKEFDLRAVSADSYALHLSTASVSDKALNISLCASDDKNGTNRDTHKIPQNASDVGNSWSGSVRPISAPNEEEEEWWDEITPARQVWYSQEVHVELSIEMAAGEERTIKIKEIAITKGKPYDADAPYRHMDGTSMAAPTVAGCAALLAVTYPGMTPAELRARLIGGAVKIPSMKDKLLSGGRFDVEKATVSPSPVVNTALAAGGVLTLEGWFFGKAGTLALNAGGTEQQLKILSWEDGRITAALPEPPVGWSEITVRRADGDWGRKITELSHAAAQWESLAALPVYMHKARLAADEEKGLIYLAGCFSQEKMTSLFACYDIAEDRWWELASLPKEIYADLDGYGNSISASLGAALTLYKGAPVVIRNYDGVAIIAATYRDGAWKSVKIESFTEKPTWYDKAVFATPAKDGKSILLLLSSGTLWRVDPDGGKAEKMAAVPELSGRDLDGAAITASNGVIAIAGGAGDAAAVPLFCDGERSWTGTPCPLPESGKFTWKYAACGIYNGFLLLLEGTWNTPPAIGSGAYYDMDGKRWLPAPTGRTASRNCGASVVVGDHLYRAAITDFFGGVEDAFERLDLRDDAPEPRPSGSGGCAGGIAAAALLAGVPLIFVRKKR</sequence>
<feature type="active site" description="Charge relay system" evidence="5 6">
    <location>
        <position position="185"/>
    </location>
</feature>
<dbReference type="KEGG" id="cpor:BED41_00495"/>
<dbReference type="NCBIfam" id="TIGR04564">
    <property type="entry name" value="Synergist_CTERM"/>
    <property type="match status" value="1"/>
</dbReference>
<evidence type="ECO:0000256" key="6">
    <source>
        <dbReference type="PROSITE-ProRule" id="PRU01240"/>
    </source>
</evidence>
<feature type="active site" description="Charge relay system" evidence="5 6">
    <location>
        <position position="585"/>
    </location>
</feature>
<evidence type="ECO:0000256" key="9">
    <source>
        <dbReference type="SAM" id="SignalP"/>
    </source>
</evidence>
<dbReference type="PRINTS" id="PR00723">
    <property type="entry name" value="SUBTILISIN"/>
</dbReference>
<evidence type="ECO:0000256" key="1">
    <source>
        <dbReference type="ARBA" id="ARBA00011073"/>
    </source>
</evidence>
<dbReference type="PANTHER" id="PTHR43806:SF11">
    <property type="entry name" value="CEREVISIN-RELATED"/>
    <property type="match status" value="1"/>
</dbReference>
<organism evidence="11 12">
    <name type="scientific">Cloacibacillus porcorum</name>
    <dbReference type="NCBI Taxonomy" id="1197717"/>
    <lineage>
        <taxon>Bacteria</taxon>
        <taxon>Thermotogati</taxon>
        <taxon>Synergistota</taxon>
        <taxon>Synergistia</taxon>
        <taxon>Synergistales</taxon>
        <taxon>Synergistaceae</taxon>
        <taxon>Cloacibacillus</taxon>
    </lineage>
</organism>
<feature type="signal peptide" evidence="9">
    <location>
        <begin position="1"/>
        <end position="26"/>
    </location>
</feature>
<feature type="region of interest" description="Disordered" evidence="7">
    <location>
        <begin position="490"/>
        <end position="513"/>
    </location>
</feature>
<dbReference type="PANTHER" id="PTHR43806">
    <property type="entry name" value="PEPTIDASE S8"/>
    <property type="match status" value="1"/>
</dbReference>
<dbReference type="Proteomes" id="UP000093044">
    <property type="component" value="Chromosome"/>
</dbReference>
<keyword evidence="2 6" id="KW-0645">Protease</keyword>
<feature type="domain" description="Peptidase S8/S53" evidence="10">
    <location>
        <begin position="178"/>
        <end position="399"/>
    </location>
</feature>
<feature type="transmembrane region" description="Helical" evidence="8">
    <location>
        <begin position="1039"/>
        <end position="1061"/>
    </location>
</feature>
<keyword evidence="4 6" id="KW-0720">Serine protease</keyword>
<dbReference type="InterPro" id="IPR023828">
    <property type="entry name" value="Peptidase_S8_Ser-AS"/>
</dbReference>
<evidence type="ECO:0000256" key="5">
    <source>
        <dbReference type="PIRSR" id="PIRSR615500-1"/>
    </source>
</evidence>
<dbReference type="InterPro" id="IPR015915">
    <property type="entry name" value="Kelch-typ_b-propeller"/>
</dbReference>
<evidence type="ECO:0000313" key="12">
    <source>
        <dbReference type="Proteomes" id="UP000093044"/>
    </source>
</evidence>
<keyword evidence="9" id="KW-0732">Signal</keyword>
<dbReference type="PROSITE" id="PS51892">
    <property type="entry name" value="SUBTILASE"/>
    <property type="match status" value="1"/>
</dbReference>
<feature type="active site" description="Charge relay system" evidence="5 6">
    <location>
        <position position="227"/>
    </location>
</feature>
<evidence type="ECO:0000256" key="3">
    <source>
        <dbReference type="ARBA" id="ARBA00022801"/>
    </source>
</evidence>
<protein>
    <recommendedName>
        <fullName evidence="10">Peptidase S8/S53 domain-containing protein</fullName>
    </recommendedName>
</protein>
<dbReference type="InterPro" id="IPR015500">
    <property type="entry name" value="Peptidase_S8_subtilisin-rel"/>
</dbReference>